<keyword evidence="9" id="KW-1185">Reference proteome</keyword>
<dbReference type="InterPro" id="IPR005151">
    <property type="entry name" value="Tail-specific_protease"/>
</dbReference>
<dbReference type="AlphaFoldDB" id="A0A3S1CY43"/>
<dbReference type="InterPro" id="IPR004447">
    <property type="entry name" value="Peptidase_S41A"/>
</dbReference>
<dbReference type="GO" id="GO:0004175">
    <property type="term" value="F:endopeptidase activity"/>
    <property type="evidence" value="ECO:0007669"/>
    <property type="project" value="TreeGrafter"/>
</dbReference>
<dbReference type="Pfam" id="PF11818">
    <property type="entry name" value="DUF3340"/>
    <property type="match status" value="1"/>
</dbReference>
<evidence type="ECO:0000256" key="2">
    <source>
        <dbReference type="ARBA" id="ARBA00022670"/>
    </source>
</evidence>
<evidence type="ECO:0000256" key="5">
    <source>
        <dbReference type="RuleBase" id="RU004404"/>
    </source>
</evidence>
<dbReference type="PANTHER" id="PTHR32060">
    <property type="entry name" value="TAIL-SPECIFIC PROTEASE"/>
    <property type="match status" value="1"/>
</dbReference>
<name>A0A3S1CY43_9BACT</name>
<dbReference type="InterPro" id="IPR036034">
    <property type="entry name" value="PDZ_sf"/>
</dbReference>
<dbReference type="SUPFAM" id="SSF50156">
    <property type="entry name" value="PDZ domain-like"/>
    <property type="match status" value="1"/>
</dbReference>
<dbReference type="Pfam" id="PF17804">
    <property type="entry name" value="TSP_NTD"/>
    <property type="match status" value="1"/>
</dbReference>
<proteinExistence type="inferred from homology"/>
<keyword evidence="3 5" id="KW-0378">Hydrolase</keyword>
<dbReference type="SMART" id="SM00228">
    <property type="entry name" value="PDZ"/>
    <property type="match status" value="1"/>
</dbReference>
<dbReference type="Pfam" id="PF03572">
    <property type="entry name" value="Peptidase_S41"/>
    <property type="match status" value="1"/>
</dbReference>
<reference evidence="8" key="1">
    <citation type="submission" date="2020-05" db="EMBL/GenBank/DDBJ databases">
        <title>Chitinophaga laudate sp. nov., isolated from a tropical peat swamp.</title>
        <authorList>
            <person name="Goh C.B.S."/>
            <person name="Lee M.S."/>
            <person name="Parimannan S."/>
            <person name="Pasbakhsh P."/>
            <person name="Yule C.M."/>
            <person name="Rajandas H."/>
            <person name="Loke S."/>
            <person name="Croft L."/>
            <person name="Tan J.B.L."/>
        </authorList>
    </citation>
    <scope>NUCLEOTIDE SEQUENCE</scope>
    <source>
        <strain evidence="8">Mgbs1</strain>
    </source>
</reference>
<dbReference type="SMART" id="SM00245">
    <property type="entry name" value="TSPc"/>
    <property type="match status" value="1"/>
</dbReference>
<feature type="chain" id="PRO_5043377563" evidence="7">
    <location>
        <begin position="22"/>
        <end position="689"/>
    </location>
</feature>
<feature type="compositionally biased region" description="Basic and acidic residues" evidence="6">
    <location>
        <begin position="179"/>
        <end position="189"/>
    </location>
</feature>
<sequence length="689" mass="76504">MTIAKHWLLLPLLTVSLASQAGSNTDDQVIVNRKSTIRLVMNRITKEHYAPKPVDDNFSRAVWQKYLLALDGNKKVFLEADIQRLRHYETLIDDQLNNPSLEYFDAIYDLSMQRLNEVMHTYRALLARPMDFRKTETVQPERTAADFPADEAARTEVWRKALKYAVLKKMLEIQKANPKKSDATAEQEARQSVLQSTDGQFKTLMSSTAKDDRFNAYMNTVAMEMDPHTMYYGPADANARDAMMAHRYYGLGLELTSREGDIVIKRILPGGTAAASGLLQADDHILQLSDAQGQMIDIGGMNIVEISKMIRGEKGTSIKLLVRTTTGSEKEVTVPRGEIREEENAARSAVIEKGNKKIGYLFLQEFYRDFKKPDGAQCAVDMAREVEKLNAEKVDGIVVDLRGNPGGSLDEVVRIAGIFIKTGPVVLGKGKDKTDTYPINNGDQTMYDGPLAVMIDESSASASEIFAAAVQDYRRGIIVGSPSSFGKGTMQATLPMGKLGDPAKGIPNISYGSLTLTISKFYRINGTTTQLNGVTPDVILPNRKSTMKIREKDFNNALRADTINSAYYITSPLAARLPQIIQSAGTRINADSTFRLISKEIGWLKENEAPVFSLQKEKFRQQQAAIQVHEVNLDKALHLPAARTLQMRATGGNATEAAKAARFQEWISTRRTDIYLDATTDIVLDMIGK</sequence>
<dbReference type="Gene3D" id="2.30.42.10">
    <property type="match status" value="1"/>
</dbReference>
<dbReference type="CDD" id="cd07560">
    <property type="entry name" value="Peptidase_S41_CPP"/>
    <property type="match status" value="1"/>
</dbReference>
<feature type="signal peptide" evidence="7">
    <location>
        <begin position="1"/>
        <end position="21"/>
    </location>
</feature>
<evidence type="ECO:0000256" key="3">
    <source>
        <dbReference type="ARBA" id="ARBA00022801"/>
    </source>
</evidence>
<dbReference type="Pfam" id="PF00595">
    <property type="entry name" value="PDZ"/>
    <property type="match status" value="1"/>
</dbReference>
<dbReference type="NCBIfam" id="TIGR00225">
    <property type="entry name" value="prc"/>
    <property type="match status" value="1"/>
</dbReference>
<dbReference type="EMBL" id="RIAR02000001">
    <property type="protein sequence ID" value="NSL86981.1"/>
    <property type="molecule type" value="Genomic_DNA"/>
</dbReference>
<dbReference type="InterPro" id="IPR040573">
    <property type="entry name" value="TSP_N"/>
</dbReference>
<dbReference type="GO" id="GO:0008236">
    <property type="term" value="F:serine-type peptidase activity"/>
    <property type="evidence" value="ECO:0007669"/>
    <property type="project" value="UniProtKB-KW"/>
</dbReference>
<dbReference type="Proteomes" id="UP000281028">
    <property type="component" value="Unassembled WGS sequence"/>
</dbReference>
<evidence type="ECO:0000256" key="1">
    <source>
        <dbReference type="ARBA" id="ARBA00009179"/>
    </source>
</evidence>
<comment type="caution">
    <text evidence="8">The sequence shown here is derived from an EMBL/GenBank/DDBJ whole genome shotgun (WGS) entry which is preliminary data.</text>
</comment>
<evidence type="ECO:0000256" key="7">
    <source>
        <dbReference type="SAM" id="SignalP"/>
    </source>
</evidence>
<dbReference type="OrthoDB" id="9812068at2"/>
<evidence type="ECO:0000256" key="4">
    <source>
        <dbReference type="ARBA" id="ARBA00022825"/>
    </source>
</evidence>
<gene>
    <name evidence="8" type="ORF">ECE50_009080</name>
</gene>
<keyword evidence="7" id="KW-0732">Signal</keyword>
<keyword evidence="4 5" id="KW-0720">Serine protease</keyword>
<protein>
    <submittedName>
        <fullName evidence="8">Carboxy terminal-processing peptidase</fullName>
    </submittedName>
</protein>
<dbReference type="GO" id="GO:0030288">
    <property type="term" value="C:outer membrane-bounded periplasmic space"/>
    <property type="evidence" value="ECO:0007669"/>
    <property type="project" value="TreeGrafter"/>
</dbReference>
<accession>A0A3S1CY43</accession>
<comment type="similarity">
    <text evidence="1 5">Belongs to the peptidase S41A family.</text>
</comment>
<dbReference type="GO" id="GO:0007165">
    <property type="term" value="P:signal transduction"/>
    <property type="evidence" value="ECO:0007669"/>
    <property type="project" value="TreeGrafter"/>
</dbReference>
<dbReference type="PROSITE" id="PS50106">
    <property type="entry name" value="PDZ"/>
    <property type="match status" value="1"/>
</dbReference>
<evidence type="ECO:0000313" key="9">
    <source>
        <dbReference type="Proteomes" id="UP000281028"/>
    </source>
</evidence>
<dbReference type="Gene3D" id="3.90.226.10">
    <property type="entry name" value="2-enoyl-CoA Hydratase, Chain A, domain 1"/>
    <property type="match status" value="1"/>
</dbReference>
<dbReference type="SUPFAM" id="SSF52096">
    <property type="entry name" value="ClpP/crotonase"/>
    <property type="match status" value="1"/>
</dbReference>
<dbReference type="InterPro" id="IPR001478">
    <property type="entry name" value="PDZ"/>
</dbReference>
<dbReference type="InterPro" id="IPR020992">
    <property type="entry name" value="Tail_Prtase_C"/>
</dbReference>
<evidence type="ECO:0000256" key="6">
    <source>
        <dbReference type="SAM" id="MobiDB-lite"/>
    </source>
</evidence>
<dbReference type="GO" id="GO:0006508">
    <property type="term" value="P:proteolysis"/>
    <property type="evidence" value="ECO:0007669"/>
    <property type="project" value="UniProtKB-KW"/>
</dbReference>
<keyword evidence="2 5" id="KW-0645">Protease</keyword>
<organism evidence="8 9">
    <name type="scientific">Chitinophaga solisilvae</name>
    <dbReference type="NCBI Taxonomy" id="1233460"/>
    <lineage>
        <taxon>Bacteria</taxon>
        <taxon>Pseudomonadati</taxon>
        <taxon>Bacteroidota</taxon>
        <taxon>Chitinophagia</taxon>
        <taxon>Chitinophagales</taxon>
        <taxon>Chitinophagaceae</taxon>
        <taxon>Chitinophaga</taxon>
    </lineage>
</organism>
<dbReference type="PANTHER" id="PTHR32060:SF22">
    <property type="entry name" value="CARBOXYL-TERMINAL-PROCESSING PEPTIDASE 3, CHLOROPLASTIC"/>
    <property type="match status" value="1"/>
</dbReference>
<dbReference type="InterPro" id="IPR029045">
    <property type="entry name" value="ClpP/crotonase-like_dom_sf"/>
</dbReference>
<evidence type="ECO:0000313" key="8">
    <source>
        <dbReference type="EMBL" id="NSL86981.1"/>
    </source>
</evidence>
<feature type="region of interest" description="Disordered" evidence="6">
    <location>
        <begin position="177"/>
        <end position="197"/>
    </location>
</feature>